<dbReference type="RefSeq" id="XP_001415422.1">
    <property type="nucleotide sequence ID" value="XM_001415385.1"/>
</dbReference>
<dbReference type="OrthoDB" id="496488at2759"/>
<sequence>MGRGWFFGLGGDDAEFDGDEFDDVLPPFWETDVVQLTERDRREVNLYEGLQPLWPKLGQLMMMAFTVKGVVDGLESFTGKRIAGTSQPNITLDDFKDIIEDALELGIVRAHDMKLRRTGTPSRTKEHPGYEPIQHAALEQTPFEVVTEGLEFTVDDVIEILRYRKRVAENCERREKMVKAVIWWRSGKPPRVIREELMRDEARAVAEAKRLGQPLPKSVFGTDEEIEALLSVQNDRRQEMKVTLEENPSGAVNLMWPEEHETWYNQSLAHELSRFEVVLLRMEYSVSMGLKVGKDGKIMPRRRVRGCCGV</sequence>
<dbReference type="Proteomes" id="UP000001568">
    <property type="component" value="Chromosome 1"/>
</dbReference>
<dbReference type="EMBL" id="CP000581">
    <property type="protein sequence ID" value="ABO93714.1"/>
    <property type="molecule type" value="Genomic_DNA"/>
</dbReference>
<dbReference type="AlphaFoldDB" id="A4RQP5"/>
<dbReference type="Gramene" id="ABO93714">
    <property type="protein sequence ID" value="ABO93714"/>
    <property type="gene ID" value="OSTLU_28735"/>
</dbReference>
<name>A4RQP5_OSTLU</name>
<dbReference type="KEGG" id="olu:OSTLU_28735"/>
<protein>
    <submittedName>
        <fullName evidence="1">Uncharacterized protein</fullName>
    </submittedName>
</protein>
<evidence type="ECO:0000313" key="2">
    <source>
        <dbReference type="Proteomes" id="UP000001568"/>
    </source>
</evidence>
<gene>
    <name evidence="1" type="ORF">OSTLU_28735</name>
</gene>
<proteinExistence type="predicted"/>
<accession>A4RQP5</accession>
<dbReference type="OMA" id="WPEEHET"/>
<keyword evidence="2" id="KW-1185">Reference proteome</keyword>
<dbReference type="HOGENOM" id="CLU_898310_0_0_1"/>
<dbReference type="GeneID" id="4999390"/>
<reference evidence="1 2" key="1">
    <citation type="journal article" date="2007" name="Proc. Natl. Acad. Sci. U.S.A.">
        <title>The tiny eukaryote Ostreococcus provides genomic insights into the paradox of plankton speciation.</title>
        <authorList>
            <person name="Palenik B."/>
            <person name="Grimwood J."/>
            <person name="Aerts A."/>
            <person name="Rouze P."/>
            <person name="Salamov A."/>
            <person name="Putnam N."/>
            <person name="Dupont C."/>
            <person name="Jorgensen R."/>
            <person name="Derelle E."/>
            <person name="Rombauts S."/>
            <person name="Zhou K."/>
            <person name="Otillar R."/>
            <person name="Merchant S.S."/>
            <person name="Podell S."/>
            <person name="Gaasterland T."/>
            <person name="Napoli C."/>
            <person name="Gendler K."/>
            <person name="Manuell A."/>
            <person name="Tai V."/>
            <person name="Vallon O."/>
            <person name="Piganeau G."/>
            <person name="Jancek S."/>
            <person name="Heijde M."/>
            <person name="Jabbari K."/>
            <person name="Bowler C."/>
            <person name="Lohr M."/>
            <person name="Robbens S."/>
            <person name="Werner G."/>
            <person name="Dubchak I."/>
            <person name="Pazour G.J."/>
            <person name="Ren Q."/>
            <person name="Paulsen I."/>
            <person name="Delwiche C."/>
            <person name="Schmutz J."/>
            <person name="Rokhsar D."/>
            <person name="Van de Peer Y."/>
            <person name="Moreau H."/>
            <person name="Grigoriev I.V."/>
        </authorList>
    </citation>
    <scope>NUCLEOTIDE SEQUENCE [LARGE SCALE GENOMIC DNA]</scope>
    <source>
        <strain evidence="1 2">CCE9901</strain>
    </source>
</reference>
<evidence type="ECO:0000313" key="1">
    <source>
        <dbReference type="EMBL" id="ABO93714.1"/>
    </source>
</evidence>
<organism evidence="1 2">
    <name type="scientific">Ostreococcus lucimarinus (strain CCE9901)</name>
    <dbReference type="NCBI Taxonomy" id="436017"/>
    <lineage>
        <taxon>Eukaryota</taxon>
        <taxon>Viridiplantae</taxon>
        <taxon>Chlorophyta</taxon>
        <taxon>Mamiellophyceae</taxon>
        <taxon>Mamiellales</taxon>
        <taxon>Bathycoccaceae</taxon>
        <taxon>Ostreococcus</taxon>
    </lineage>
</organism>